<dbReference type="Proteomes" id="UP000251721">
    <property type="component" value="Unassembled WGS sequence"/>
</dbReference>
<accession>A0A2X3H286</accession>
<evidence type="ECO:0000313" key="2">
    <source>
        <dbReference type="Proteomes" id="UP000251721"/>
    </source>
</evidence>
<name>A0A2X3H286_KLEPN</name>
<reference evidence="1 2" key="1">
    <citation type="submission" date="2018-06" db="EMBL/GenBank/DDBJ databases">
        <authorList>
            <consortium name="Pathogen Informatics"/>
            <person name="Doyle S."/>
        </authorList>
    </citation>
    <scope>NUCLEOTIDE SEQUENCE [LARGE SCALE GENOMIC DNA]</scope>
    <source>
        <strain evidence="1 2">NCTC13465</strain>
    </source>
</reference>
<organism evidence="1 2">
    <name type="scientific">Klebsiella pneumoniae</name>
    <dbReference type="NCBI Taxonomy" id="573"/>
    <lineage>
        <taxon>Bacteria</taxon>
        <taxon>Pseudomonadati</taxon>
        <taxon>Pseudomonadota</taxon>
        <taxon>Gammaproteobacteria</taxon>
        <taxon>Enterobacterales</taxon>
        <taxon>Enterobacteriaceae</taxon>
        <taxon>Klebsiella/Raoultella group</taxon>
        <taxon>Klebsiella</taxon>
        <taxon>Klebsiella pneumoniae complex</taxon>
    </lineage>
</organism>
<sequence length="162" mass="16391">MTGARPTMSSTPLTDNALSRPAGLVVSLRLLAAIRDFCRYCAGYSDDRAGGGGAAGQRMAAKTRADRLAVLSGAGGDEPGDAPGVVVDEPPRLAAGCPDGRGGVSGRQPRLGGGHPVRDAAGGALYRLAGGRHVDDFVHQLRGRNAEPVAGLRLLGCSGNCC</sequence>
<dbReference type="AlphaFoldDB" id="A0A2X3H286"/>
<gene>
    <name evidence="1" type="ORF">NCTC13465_01181</name>
</gene>
<evidence type="ECO:0000313" key="1">
    <source>
        <dbReference type="EMBL" id="SQC41920.1"/>
    </source>
</evidence>
<protein>
    <submittedName>
        <fullName evidence="1">Permease</fullName>
    </submittedName>
</protein>
<dbReference type="EMBL" id="UAWQ01000007">
    <property type="protein sequence ID" value="SQC41920.1"/>
    <property type="molecule type" value="Genomic_DNA"/>
</dbReference>
<proteinExistence type="predicted"/>